<organism evidence="1 3">
    <name type="scientific">Rotaria magnacalcarata</name>
    <dbReference type="NCBI Taxonomy" id="392030"/>
    <lineage>
        <taxon>Eukaryota</taxon>
        <taxon>Metazoa</taxon>
        <taxon>Spiralia</taxon>
        <taxon>Gnathifera</taxon>
        <taxon>Rotifera</taxon>
        <taxon>Eurotatoria</taxon>
        <taxon>Bdelloidea</taxon>
        <taxon>Philodinida</taxon>
        <taxon>Philodinidae</taxon>
        <taxon>Rotaria</taxon>
    </lineage>
</organism>
<dbReference type="Proteomes" id="UP000676336">
    <property type="component" value="Unassembled WGS sequence"/>
</dbReference>
<evidence type="ECO:0000313" key="3">
    <source>
        <dbReference type="Proteomes" id="UP000676336"/>
    </source>
</evidence>
<dbReference type="AlphaFoldDB" id="A0A8S2ZZ69"/>
<gene>
    <name evidence="1" type="ORF">SMN809_LOCUS41799</name>
    <name evidence="2" type="ORF">SMN809_LOCUS42478</name>
</gene>
<evidence type="ECO:0000313" key="1">
    <source>
        <dbReference type="EMBL" id="CAF4668767.1"/>
    </source>
</evidence>
<sequence length="37" mass="4333">EELGRVLQQNYALSSQYESLDSDDLYTKYKVSSFINK</sequence>
<evidence type="ECO:0000313" key="2">
    <source>
        <dbReference type="EMBL" id="CAF4686103.1"/>
    </source>
</evidence>
<comment type="caution">
    <text evidence="1">The sequence shown here is derived from an EMBL/GenBank/DDBJ whole genome shotgun (WGS) entry which is preliminary data.</text>
</comment>
<dbReference type="EMBL" id="CAJOBI010122731">
    <property type="protein sequence ID" value="CAF4686103.1"/>
    <property type="molecule type" value="Genomic_DNA"/>
</dbReference>
<feature type="non-terminal residue" evidence="1">
    <location>
        <position position="1"/>
    </location>
</feature>
<proteinExistence type="predicted"/>
<protein>
    <submittedName>
        <fullName evidence="1">Uncharacterized protein</fullName>
    </submittedName>
</protein>
<accession>A0A8S2ZZ69</accession>
<dbReference type="EMBL" id="CAJOBI010118967">
    <property type="protein sequence ID" value="CAF4668767.1"/>
    <property type="molecule type" value="Genomic_DNA"/>
</dbReference>
<reference evidence="1" key="1">
    <citation type="submission" date="2021-02" db="EMBL/GenBank/DDBJ databases">
        <authorList>
            <person name="Nowell W R."/>
        </authorList>
    </citation>
    <scope>NUCLEOTIDE SEQUENCE</scope>
</reference>
<name>A0A8S2ZZ69_9BILA</name>